<protein>
    <recommendedName>
        <fullName evidence="2">AB hydrolase-1 domain-containing protein</fullName>
    </recommendedName>
</protein>
<evidence type="ECO:0000313" key="3">
    <source>
        <dbReference type="EMBL" id="GHD35667.1"/>
    </source>
</evidence>
<reference evidence="3 4" key="1">
    <citation type="journal article" date="2014" name="Int. J. Syst. Evol. Microbiol.">
        <title>Complete genome sequence of Corynebacterium casei LMG S-19264T (=DSM 44701T), isolated from a smear-ripened cheese.</title>
        <authorList>
            <consortium name="US DOE Joint Genome Institute (JGI-PGF)"/>
            <person name="Walter F."/>
            <person name="Albersmeier A."/>
            <person name="Kalinowski J."/>
            <person name="Ruckert C."/>
        </authorList>
    </citation>
    <scope>NUCLEOTIDE SEQUENCE [LARGE SCALE GENOMIC DNA]</scope>
    <source>
        <strain evidence="3 4">KCTC 19473</strain>
    </source>
</reference>
<accession>A0A919CLD6</accession>
<dbReference type="EMBL" id="BMXL01000035">
    <property type="protein sequence ID" value="GHD35667.1"/>
    <property type="molecule type" value="Genomic_DNA"/>
</dbReference>
<comment type="caution">
    <text evidence="3">The sequence shown here is derived from an EMBL/GenBank/DDBJ whole genome shotgun (WGS) entry which is preliminary data.</text>
</comment>
<dbReference type="Proteomes" id="UP000654947">
    <property type="component" value="Unassembled WGS sequence"/>
</dbReference>
<keyword evidence="4" id="KW-1185">Reference proteome</keyword>
<evidence type="ECO:0000313" key="4">
    <source>
        <dbReference type="Proteomes" id="UP000654947"/>
    </source>
</evidence>
<dbReference type="GO" id="GO:0016020">
    <property type="term" value="C:membrane"/>
    <property type="evidence" value="ECO:0007669"/>
    <property type="project" value="TreeGrafter"/>
</dbReference>
<dbReference type="PANTHER" id="PTHR43798">
    <property type="entry name" value="MONOACYLGLYCEROL LIPASE"/>
    <property type="match status" value="1"/>
</dbReference>
<dbReference type="AlphaFoldDB" id="A0A919CLD6"/>
<dbReference type="InterPro" id="IPR036736">
    <property type="entry name" value="ACP-like_sf"/>
</dbReference>
<name>A0A919CLD6_9ACTN</name>
<dbReference type="Gene3D" id="1.10.1200.10">
    <property type="entry name" value="ACP-like"/>
    <property type="match status" value="1"/>
</dbReference>
<feature type="domain" description="AB hydrolase-1" evidence="2">
    <location>
        <begin position="48"/>
        <end position="269"/>
    </location>
</feature>
<dbReference type="PANTHER" id="PTHR43798:SF33">
    <property type="entry name" value="HYDROLASE, PUTATIVE (AFU_ORTHOLOGUE AFUA_2G14860)-RELATED"/>
    <property type="match status" value="1"/>
</dbReference>
<dbReference type="Pfam" id="PF12697">
    <property type="entry name" value="Abhydrolase_6"/>
    <property type="match status" value="1"/>
</dbReference>
<dbReference type="SUPFAM" id="SSF53474">
    <property type="entry name" value="alpha/beta-Hydrolases"/>
    <property type="match status" value="1"/>
</dbReference>
<gene>
    <name evidence="3" type="ORF">GCM10007147_42320</name>
</gene>
<dbReference type="InterPro" id="IPR050266">
    <property type="entry name" value="AB_hydrolase_sf"/>
</dbReference>
<dbReference type="Gene3D" id="3.40.50.1820">
    <property type="entry name" value="alpha/beta hydrolase"/>
    <property type="match status" value="1"/>
</dbReference>
<dbReference type="RefSeq" id="WP_017578459.1">
    <property type="nucleotide sequence ID" value="NZ_BMXL01000035.1"/>
</dbReference>
<dbReference type="GO" id="GO:0003824">
    <property type="term" value="F:catalytic activity"/>
    <property type="evidence" value="ECO:0007669"/>
    <property type="project" value="UniProtKB-ARBA"/>
</dbReference>
<dbReference type="InterPro" id="IPR029058">
    <property type="entry name" value="AB_hydrolase_fold"/>
</dbReference>
<evidence type="ECO:0000259" key="2">
    <source>
        <dbReference type="Pfam" id="PF12697"/>
    </source>
</evidence>
<sequence length="398" mass="44187">MAVEMPDLRYKTDSKIDLDDGQSLYVESYDRGTETTLVFINNFYIVAPMWRTYLAKVREKHSVLLYDLENQGGSSVAEDATIDHHVETLHQLLETLGKRQVVLVGTSTSCFIAARYALSYPESVSGILLVGPSITPSAEPVRRATEKALMTSLKLGGTEALWDHLYSFVFSARTMIEMGASGYLGLRTAFMALHRQEPMLANMLSSAKYHDDFTSLASLEIPVQAVVGDQDTLWQDNQIAEAKKILDGPDQTVRVLEGLGHLPYLEDAEIFQRVLLDFMDTSRIGAATATPERVNGSTDDNGRIQRGTGEPDIQVVSAEDVAQVLRDILEHEVSMEDLKTMPLADIGVESWAFTAFLSQLEATFSFQWDFDAPAEFFESADTIANHISATKKNEREQG</sequence>
<feature type="region of interest" description="Disordered" evidence="1">
    <location>
        <begin position="289"/>
        <end position="308"/>
    </location>
</feature>
<organism evidence="3 4">
    <name type="scientific">Nocardiopsis kunsanensis</name>
    <dbReference type="NCBI Taxonomy" id="141693"/>
    <lineage>
        <taxon>Bacteria</taxon>
        <taxon>Bacillati</taxon>
        <taxon>Actinomycetota</taxon>
        <taxon>Actinomycetes</taxon>
        <taxon>Streptosporangiales</taxon>
        <taxon>Nocardiopsidaceae</taxon>
        <taxon>Nocardiopsis</taxon>
    </lineage>
</organism>
<evidence type="ECO:0000256" key="1">
    <source>
        <dbReference type="SAM" id="MobiDB-lite"/>
    </source>
</evidence>
<dbReference type="InterPro" id="IPR000073">
    <property type="entry name" value="AB_hydrolase_1"/>
</dbReference>
<proteinExistence type="predicted"/>